<dbReference type="PANTHER" id="PTHR43784">
    <property type="entry name" value="GDSL-LIKE LIPASE/ACYLHYDROLASE, PUTATIVE (AFU_ORTHOLOGUE AFUA_2G00820)-RELATED"/>
    <property type="match status" value="1"/>
</dbReference>
<keyword evidence="1" id="KW-0732">Signal</keyword>
<evidence type="ECO:0000313" key="2">
    <source>
        <dbReference type="EMBL" id="MFC6760763.1"/>
    </source>
</evidence>
<sequence>MRTFSQATATLLTMSLATPALAESWTPAWMASPQAVWRDTSVFETGLPDGIAGVTIRQPLTLGYGAAHLRLVLSNLHGTQPLPIDAVSLAQSAGAARVDAPQPVLFGGRPGTFIAPGATFVSDPVHFPAEAGARIAVTLTFGPGAVAEDFHWDARETSYLVDADRADPAVLSEIPARLTLSAVLSDRWRDRWSWRWAIQSPTATARRWMPWHAGPISSPAPFRPEGLPWSMRGSRAGGC</sequence>
<keyword evidence="3" id="KW-1185">Reference proteome</keyword>
<evidence type="ECO:0000313" key="3">
    <source>
        <dbReference type="Proteomes" id="UP001596353"/>
    </source>
</evidence>
<dbReference type="PANTHER" id="PTHR43784:SF2">
    <property type="entry name" value="GDSL-LIKE LIPASE_ACYLHYDROLASE, PUTATIVE (AFU_ORTHOLOGUE AFUA_2G00820)-RELATED"/>
    <property type="match status" value="1"/>
</dbReference>
<proteinExistence type="predicted"/>
<name>A0ABW2B7H8_9RHOB</name>
<organism evidence="2 3">
    <name type="scientific">Sulfitobacter porphyrae</name>
    <dbReference type="NCBI Taxonomy" id="1246864"/>
    <lineage>
        <taxon>Bacteria</taxon>
        <taxon>Pseudomonadati</taxon>
        <taxon>Pseudomonadota</taxon>
        <taxon>Alphaproteobacteria</taxon>
        <taxon>Rhodobacterales</taxon>
        <taxon>Roseobacteraceae</taxon>
        <taxon>Sulfitobacter</taxon>
    </lineage>
</organism>
<accession>A0ABW2B7H8</accession>
<feature type="chain" id="PRO_5047107963" evidence="1">
    <location>
        <begin position="23"/>
        <end position="239"/>
    </location>
</feature>
<protein>
    <submittedName>
        <fullName evidence="2">Uncharacterized protein</fullName>
    </submittedName>
</protein>
<evidence type="ECO:0000256" key="1">
    <source>
        <dbReference type="SAM" id="SignalP"/>
    </source>
</evidence>
<gene>
    <name evidence="2" type="ORF">ACFQFQ_16695</name>
</gene>
<dbReference type="Proteomes" id="UP001596353">
    <property type="component" value="Unassembled WGS sequence"/>
</dbReference>
<reference evidence="3" key="1">
    <citation type="journal article" date="2019" name="Int. J. Syst. Evol. Microbiol.">
        <title>The Global Catalogue of Microorganisms (GCM) 10K type strain sequencing project: providing services to taxonomists for standard genome sequencing and annotation.</title>
        <authorList>
            <consortium name="The Broad Institute Genomics Platform"/>
            <consortium name="The Broad Institute Genome Sequencing Center for Infectious Disease"/>
            <person name="Wu L."/>
            <person name="Ma J."/>
        </authorList>
    </citation>
    <scope>NUCLEOTIDE SEQUENCE [LARGE SCALE GENOMIC DNA]</scope>
    <source>
        <strain evidence="3">CCUG 66188</strain>
    </source>
</reference>
<comment type="caution">
    <text evidence="2">The sequence shown here is derived from an EMBL/GenBank/DDBJ whole genome shotgun (WGS) entry which is preliminary data.</text>
</comment>
<dbReference type="InterPro" id="IPR053140">
    <property type="entry name" value="GDSL_Rv0518-like"/>
</dbReference>
<dbReference type="EMBL" id="JBHSWG010000001">
    <property type="protein sequence ID" value="MFC6760763.1"/>
    <property type="molecule type" value="Genomic_DNA"/>
</dbReference>
<feature type="signal peptide" evidence="1">
    <location>
        <begin position="1"/>
        <end position="22"/>
    </location>
</feature>